<dbReference type="Pfam" id="PF00060">
    <property type="entry name" value="Lig_chan"/>
    <property type="match status" value="1"/>
</dbReference>
<reference evidence="11" key="2">
    <citation type="submission" date="2022-06" db="UniProtKB">
        <authorList>
            <consortium name="EnsemblMetazoa"/>
        </authorList>
    </citation>
    <scope>IDENTIFICATION</scope>
</reference>
<feature type="domain" description="Ionotropic glutamate receptor C-terminal" evidence="10">
    <location>
        <begin position="308"/>
        <end position="583"/>
    </location>
</feature>
<feature type="transmembrane region" description="Helical" evidence="9">
    <location>
        <begin position="381"/>
        <end position="403"/>
    </location>
</feature>
<evidence type="ECO:0000256" key="1">
    <source>
        <dbReference type="ARBA" id="ARBA00004651"/>
    </source>
</evidence>
<dbReference type="InterPro" id="IPR052192">
    <property type="entry name" value="Insect_Ionotropic_Sensory_Rcpt"/>
</dbReference>
<evidence type="ECO:0000256" key="4">
    <source>
        <dbReference type="ARBA" id="ARBA00022692"/>
    </source>
</evidence>
<sequence length="639" mass="72871">MLPSLDTISYKLFNVYEYSSKRTRVSESRCVNYIIFCQDPEITATKFGNAIDSRVFIVTIGSKWQIQEFFKSPASQNIMNLLIASAGPALQEKNKNIKSRSYHVLTGVKANRQNSIGNTKEILPEVADIKLYTHEMYIDGLGSSAQTILTTWKLNKFTRPEVDLYPVKLVNGFRGHRFILSAIENPPLVFRSVDKVLTQEQSTSWDGVEIRLLQIISRVLNFTLGIHDATFSKSRMLIFFFIRGEGDDRIIGDLVASKADIGISGLYMTNARYSLVDFSPVILQDCGTFVSLGSFALSKYRAIFGPFHWSIWVMVVITYMVAIFPIAFTNNRNVGTLCKSPKQLESMCCYMFGTYTNLFTFKDVKSWTNTKMGSTRLFIGTYWIFTIIITTAYTSSIIAFITLPEQPVIVDKSYQLVDQGYRVMTLDKGGWQHYLNITNDTMSRRLLSNIKLMKNLDDAIDYIVRTRFILDYAFLGSKISLTYLSQNNFIQKYVPIKIFLHVASECYVPFNIGIAYKKNFVFRNIFSNFILRAQQSGLVTKIIKDIEWEITQKSGPNLIIAPEDRQLALDDVQGMFVLLGGGIFLAAFTLSIEFVKCKRENRKIAQIKIEKHLKKKKRSKSLTVRGNTTAEPFRPLTAF</sequence>
<dbReference type="Proteomes" id="UP000007819">
    <property type="component" value="Chromosome A1"/>
</dbReference>
<evidence type="ECO:0000256" key="9">
    <source>
        <dbReference type="SAM" id="Phobius"/>
    </source>
</evidence>
<protein>
    <recommendedName>
        <fullName evidence="10">Ionotropic glutamate receptor C-terminal domain-containing protein</fullName>
    </recommendedName>
</protein>
<feature type="transmembrane region" description="Helical" evidence="9">
    <location>
        <begin position="575"/>
        <end position="595"/>
    </location>
</feature>
<dbReference type="AlphaFoldDB" id="A0A8R2JQ08"/>
<dbReference type="GeneID" id="103310834"/>
<keyword evidence="6 9" id="KW-0472">Membrane</keyword>
<evidence type="ECO:0000256" key="3">
    <source>
        <dbReference type="ARBA" id="ARBA00022475"/>
    </source>
</evidence>
<evidence type="ECO:0000256" key="2">
    <source>
        <dbReference type="ARBA" id="ARBA00008685"/>
    </source>
</evidence>
<evidence type="ECO:0000256" key="6">
    <source>
        <dbReference type="ARBA" id="ARBA00023136"/>
    </source>
</evidence>
<evidence type="ECO:0000313" key="11">
    <source>
        <dbReference type="EnsemblMetazoa" id="XP_029343909.1"/>
    </source>
</evidence>
<name>A0A8R2JQ08_ACYPI</name>
<comment type="similarity">
    <text evidence="2">Belongs to the glutamate-gated ion channel (TC 1.A.10.1) family.</text>
</comment>
<keyword evidence="4 9" id="KW-0812">Transmembrane</keyword>
<reference evidence="12" key="1">
    <citation type="submission" date="2010-06" db="EMBL/GenBank/DDBJ databases">
        <authorList>
            <person name="Jiang H."/>
            <person name="Abraham K."/>
            <person name="Ali S."/>
            <person name="Alsbrooks S.L."/>
            <person name="Anim B.N."/>
            <person name="Anosike U.S."/>
            <person name="Attaway T."/>
            <person name="Bandaranaike D.P."/>
            <person name="Battles P.K."/>
            <person name="Bell S.N."/>
            <person name="Bell A.V."/>
            <person name="Beltran B."/>
            <person name="Bickham C."/>
            <person name="Bustamante Y."/>
            <person name="Caleb T."/>
            <person name="Canada A."/>
            <person name="Cardenas V."/>
            <person name="Carter K."/>
            <person name="Chacko J."/>
            <person name="Chandrabose M.N."/>
            <person name="Chavez D."/>
            <person name="Chavez A."/>
            <person name="Chen L."/>
            <person name="Chu H.-S."/>
            <person name="Claassen K.J."/>
            <person name="Cockrell R."/>
            <person name="Collins M."/>
            <person name="Cooper J.A."/>
            <person name="Cree A."/>
            <person name="Curry S.M."/>
            <person name="Da Y."/>
            <person name="Dao M.D."/>
            <person name="Das B."/>
            <person name="Davila M.-L."/>
            <person name="Davy-Carroll L."/>
            <person name="Denson S."/>
            <person name="Dinh H."/>
            <person name="Ebong V.E."/>
            <person name="Edwards J.R."/>
            <person name="Egan A."/>
            <person name="El-Daye J."/>
            <person name="Escobedo L."/>
            <person name="Fernandez S."/>
            <person name="Fernando P.R."/>
            <person name="Flagg N."/>
            <person name="Forbes L.D."/>
            <person name="Fowler R.G."/>
            <person name="Fu Q."/>
            <person name="Gabisi R.A."/>
            <person name="Ganer J."/>
            <person name="Garbino Pronczuk A."/>
            <person name="Garcia R.M."/>
            <person name="Garner T."/>
            <person name="Garrett T.E."/>
            <person name="Gonzalez D.A."/>
            <person name="Hamid H."/>
            <person name="Hawkins E.S."/>
            <person name="Hirani K."/>
            <person name="Hogues M.E."/>
            <person name="Hollins B."/>
            <person name="Hsiao C.-H."/>
            <person name="Jabil R."/>
            <person name="James M.L."/>
            <person name="Jhangiani S.N."/>
            <person name="Johnson B."/>
            <person name="Johnson Q."/>
            <person name="Joshi V."/>
            <person name="Kalu J.B."/>
            <person name="Kam C."/>
            <person name="Kashfia A."/>
            <person name="Keebler J."/>
            <person name="Kisamo H."/>
            <person name="Kovar C.L."/>
            <person name="Lago L.A."/>
            <person name="Lai C.-Y."/>
            <person name="Laidlaw J."/>
            <person name="Lara F."/>
            <person name="Le T.-K."/>
            <person name="Lee S.L."/>
            <person name="Legall F.H."/>
            <person name="Lemon S.J."/>
            <person name="Lewis L.R."/>
            <person name="Li B."/>
            <person name="Liu Y."/>
            <person name="Liu Y.-S."/>
            <person name="Lopez J."/>
            <person name="Lozado R.J."/>
            <person name="Lu J."/>
            <person name="Madu R.C."/>
            <person name="Maheshwari M."/>
            <person name="Maheshwari R."/>
            <person name="Malloy K."/>
            <person name="Martinez E."/>
            <person name="Mathew T."/>
            <person name="Mercado I.C."/>
            <person name="Mercado C."/>
            <person name="Meyer B."/>
            <person name="Montgomery K."/>
            <person name="Morgan M.B."/>
            <person name="Munidasa M."/>
            <person name="Nazareth L.V."/>
            <person name="Nelson J."/>
            <person name="Ng B.M."/>
            <person name="Nguyen N.B."/>
            <person name="Nguyen P.Q."/>
            <person name="Nguyen T."/>
            <person name="Obregon M."/>
            <person name="Okwuonu G.O."/>
            <person name="Onwere C.G."/>
            <person name="Orozco G."/>
            <person name="Parra A."/>
            <person name="Patel S."/>
            <person name="Patil S."/>
            <person name="Perez A."/>
            <person name="Perez Y."/>
            <person name="Pham C."/>
            <person name="Primus E.L."/>
            <person name="Pu L.-L."/>
            <person name="Puazo M."/>
            <person name="Qin X."/>
            <person name="Quiroz J.B."/>
            <person name="Reese J."/>
            <person name="Richards S."/>
            <person name="Rives C.M."/>
            <person name="Robberts R."/>
            <person name="Ruiz S.J."/>
            <person name="Ruiz M.J."/>
            <person name="Santibanez J."/>
            <person name="Schneider B.W."/>
            <person name="Sisson I."/>
            <person name="Smith M."/>
            <person name="Sodergren E."/>
            <person name="Song X.-Z."/>
            <person name="Song B.B."/>
            <person name="Summersgill H."/>
            <person name="Thelus R."/>
            <person name="Thornton R.D."/>
            <person name="Trejos Z.Y."/>
            <person name="Usmani K."/>
            <person name="Vattathil S."/>
            <person name="Villasana D."/>
            <person name="Walker D.L."/>
            <person name="Wang S."/>
            <person name="Wang K."/>
            <person name="White C.S."/>
            <person name="Williams A.C."/>
            <person name="Williamson J."/>
            <person name="Wilson K."/>
            <person name="Woghiren I.O."/>
            <person name="Woodworth J.R."/>
            <person name="Worley K.C."/>
            <person name="Wright R.A."/>
            <person name="Wu W."/>
            <person name="Young L."/>
            <person name="Zhang L."/>
            <person name="Zhang J."/>
            <person name="Zhu Y."/>
            <person name="Muzny D.M."/>
            <person name="Weinstock G."/>
            <person name="Gibbs R.A."/>
        </authorList>
    </citation>
    <scope>NUCLEOTIDE SEQUENCE [LARGE SCALE GENOMIC DNA]</scope>
    <source>
        <strain evidence="12">LSR1</strain>
    </source>
</reference>
<evidence type="ECO:0000256" key="7">
    <source>
        <dbReference type="ARBA" id="ARBA00023170"/>
    </source>
</evidence>
<dbReference type="InterPro" id="IPR001320">
    <property type="entry name" value="Iontro_rcpt_C"/>
</dbReference>
<dbReference type="Gene3D" id="1.10.287.70">
    <property type="match status" value="1"/>
</dbReference>
<keyword evidence="12" id="KW-1185">Reference proteome</keyword>
<dbReference type="GO" id="GO:0005886">
    <property type="term" value="C:plasma membrane"/>
    <property type="evidence" value="ECO:0007669"/>
    <property type="project" value="UniProtKB-SubCell"/>
</dbReference>
<dbReference type="Gene3D" id="3.40.190.10">
    <property type="entry name" value="Periplasmic binding protein-like II"/>
    <property type="match status" value="1"/>
</dbReference>
<dbReference type="GO" id="GO:0015276">
    <property type="term" value="F:ligand-gated monoatomic ion channel activity"/>
    <property type="evidence" value="ECO:0007669"/>
    <property type="project" value="InterPro"/>
</dbReference>
<evidence type="ECO:0000256" key="5">
    <source>
        <dbReference type="ARBA" id="ARBA00022989"/>
    </source>
</evidence>
<feature type="transmembrane region" description="Helical" evidence="9">
    <location>
        <begin position="309"/>
        <end position="329"/>
    </location>
</feature>
<evidence type="ECO:0000259" key="10">
    <source>
        <dbReference type="Pfam" id="PF00060"/>
    </source>
</evidence>
<organism evidence="11 12">
    <name type="scientific">Acyrthosiphon pisum</name>
    <name type="common">Pea aphid</name>
    <dbReference type="NCBI Taxonomy" id="7029"/>
    <lineage>
        <taxon>Eukaryota</taxon>
        <taxon>Metazoa</taxon>
        <taxon>Ecdysozoa</taxon>
        <taxon>Arthropoda</taxon>
        <taxon>Hexapoda</taxon>
        <taxon>Insecta</taxon>
        <taxon>Pterygota</taxon>
        <taxon>Neoptera</taxon>
        <taxon>Paraneoptera</taxon>
        <taxon>Hemiptera</taxon>
        <taxon>Sternorrhyncha</taxon>
        <taxon>Aphidomorpha</taxon>
        <taxon>Aphidoidea</taxon>
        <taxon>Aphididae</taxon>
        <taxon>Macrosiphini</taxon>
        <taxon>Acyrthosiphon</taxon>
    </lineage>
</organism>
<keyword evidence="8" id="KW-0325">Glycoprotein</keyword>
<dbReference type="GO" id="GO:0050906">
    <property type="term" value="P:detection of stimulus involved in sensory perception"/>
    <property type="evidence" value="ECO:0007669"/>
    <property type="project" value="UniProtKB-ARBA"/>
</dbReference>
<evidence type="ECO:0000256" key="8">
    <source>
        <dbReference type="ARBA" id="ARBA00023180"/>
    </source>
</evidence>
<evidence type="ECO:0000313" key="12">
    <source>
        <dbReference type="Proteomes" id="UP000007819"/>
    </source>
</evidence>
<dbReference type="PANTHER" id="PTHR42643:SF24">
    <property type="entry name" value="IONOTROPIC RECEPTOR 60A"/>
    <property type="match status" value="1"/>
</dbReference>
<keyword evidence="3" id="KW-1003">Cell membrane</keyword>
<dbReference type="EnsemblMetazoa" id="XM_029488049.1">
    <property type="protein sequence ID" value="XP_029343909.1"/>
    <property type="gene ID" value="LOC103310834"/>
</dbReference>
<keyword evidence="5 9" id="KW-1133">Transmembrane helix</keyword>
<dbReference type="OrthoDB" id="6500454at2759"/>
<dbReference type="KEGG" id="api:103310834"/>
<keyword evidence="7" id="KW-0675">Receptor</keyword>
<proteinExistence type="inferred from homology"/>
<dbReference type="RefSeq" id="XP_029343909.1">
    <property type="nucleotide sequence ID" value="XM_029488049.1"/>
</dbReference>
<dbReference type="SUPFAM" id="SSF53850">
    <property type="entry name" value="Periplasmic binding protein-like II"/>
    <property type="match status" value="1"/>
</dbReference>
<dbReference type="PANTHER" id="PTHR42643">
    <property type="entry name" value="IONOTROPIC RECEPTOR 20A-RELATED"/>
    <property type="match status" value="1"/>
</dbReference>
<comment type="subcellular location">
    <subcellularLocation>
        <location evidence="1">Cell membrane</location>
        <topology evidence="1">Multi-pass membrane protein</topology>
    </subcellularLocation>
</comment>
<accession>A0A8R2JQ08</accession>